<dbReference type="EMBL" id="JAVHNQ010000001">
    <property type="protein sequence ID" value="KAK6359706.1"/>
    <property type="molecule type" value="Genomic_DNA"/>
</dbReference>
<name>A0AAV9VFJ8_9PEZI</name>
<reference evidence="2 3" key="1">
    <citation type="submission" date="2019-10" db="EMBL/GenBank/DDBJ databases">
        <authorList>
            <person name="Palmer J.M."/>
        </authorList>
    </citation>
    <scope>NUCLEOTIDE SEQUENCE [LARGE SCALE GENOMIC DNA]</scope>
    <source>
        <strain evidence="2 3">TWF696</strain>
    </source>
</reference>
<gene>
    <name evidence="2" type="ORF">TWF696_000848</name>
</gene>
<dbReference type="AlphaFoldDB" id="A0AAV9VFJ8"/>
<keyword evidence="3" id="KW-1185">Reference proteome</keyword>
<dbReference type="GO" id="GO:0005737">
    <property type="term" value="C:cytoplasm"/>
    <property type="evidence" value="ECO:0007669"/>
    <property type="project" value="TreeGrafter"/>
</dbReference>
<sequence length="682" mass="75616">MSAAAPRPPPLPSRTSSTLSLREVVPVDKAIENLTAAAAELSVQDHVTFSTLLDMHTSTAYNSYSFADQNKLLQGLEVLLSENSDLAADIAWDAIPILLKFAARQVDRESEDAEEQKAVVVRANLLLDFCASHGNSKEAFLVITGKIKTLDFRRADEEDSDDEDEDEEPEAVTQRVSPAALSAAKVLLRLLTTVQMRLKMRTPSRFLATSLMSLLSMTTKASKSLPVGPLCDVMEQIIAFVASLTPKKEGLEAMDPDVPIQTKLIQAFITHGLEAFLTLPADNATVIGWSSAWDKRVRPEKVVPKGLTAEHNHGDKTPTQPDFTQTKVAVGEILVAFLSLSDSVDMDIETLLQTCLNAKEEEELEEFEEPGSPTAPTSAEEIPLSYVGSLLLFAAKLSRKVLNDKDMSPLNIKIFPEHEILTQKFLHEGAEGAVIDAMVFIGSWITRHGEKDGDVSELGVIPSKDDAFFLYLQQYSALSATVSEPDLRALSFLHVTTMLHLNPREELRLAFIKDTLEHCPFEALKAAIIGYLKDEILAALKDKSSGANQESIFLSPIIFDSLLLNLFPDYEDELLKKPVREGWTRFNEAYSTISTTANLYYLLWANDDLRNYLGVTRPDWTAEIQRRWVDVVRKAITAFKTAGKGEGSAEADLKKEIQDSSVDLDMLSYLLDRLDEIRQQKS</sequence>
<dbReference type="PANTHER" id="PTHR28020">
    <property type="entry name" value="YAP1-BINDING PROTEIN 1-RELATED"/>
    <property type="match status" value="1"/>
</dbReference>
<dbReference type="PANTHER" id="PTHR28020:SF1">
    <property type="entry name" value="YAP1-BINDING PROTEIN 1-RELATED"/>
    <property type="match status" value="1"/>
</dbReference>
<dbReference type="InterPro" id="IPR013877">
    <property type="entry name" value="YAP-bd/ALF4/Glomulin"/>
</dbReference>
<evidence type="ECO:0000313" key="2">
    <source>
        <dbReference type="EMBL" id="KAK6359706.1"/>
    </source>
</evidence>
<comment type="caution">
    <text evidence="2">The sequence shown here is derived from an EMBL/GenBank/DDBJ whole genome shotgun (WGS) entry which is preliminary data.</text>
</comment>
<evidence type="ECO:0000256" key="1">
    <source>
        <dbReference type="SAM" id="MobiDB-lite"/>
    </source>
</evidence>
<feature type="region of interest" description="Disordered" evidence="1">
    <location>
        <begin position="154"/>
        <end position="176"/>
    </location>
</feature>
<accession>A0AAV9VFJ8</accession>
<protein>
    <submittedName>
        <fullName evidence="2">Uncharacterized protein</fullName>
    </submittedName>
</protein>
<organism evidence="2 3">
    <name type="scientific">Orbilia brochopaga</name>
    <dbReference type="NCBI Taxonomy" id="3140254"/>
    <lineage>
        <taxon>Eukaryota</taxon>
        <taxon>Fungi</taxon>
        <taxon>Dikarya</taxon>
        <taxon>Ascomycota</taxon>
        <taxon>Pezizomycotina</taxon>
        <taxon>Orbiliomycetes</taxon>
        <taxon>Orbiliales</taxon>
        <taxon>Orbiliaceae</taxon>
        <taxon>Orbilia</taxon>
    </lineage>
</organism>
<feature type="compositionally biased region" description="Acidic residues" evidence="1">
    <location>
        <begin position="157"/>
        <end position="170"/>
    </location>
</feature>
<dbReference type="Pfam" id="PF08568">
    <property type="entry name" value="Kinetochor_Ybp2"/>
    <property type="match status" value="1"/>
</dbReference>
<dbReference type="InterPro" id="IPR040347">
    <property type="entry name" value="YBP1/2"/>
</dbReference>
<dbReference type="GO" id="GO:0034599">
    <property type="term" value="P:cellular response to oxidative stress"/>
    <property type="evidence" value="ECO:0007669"/>
    <property type="project" value="InterPro"/>
</dbReference>
<proteinExistence type="predicted"/>
<dbReference type="Proteomes" id="UP001375240">
    <property type="component" value="Unassembled WGS sequence"/>
</dbReference>
<evidence type="ECO:0000313" key="3">
    <source>
        <dbReference type="Proteomes" id="UP001375240"/>
    </source>
</evidence>